<dbReference type="EMBL" id="JTFC01000041">
    <property type="protein sequence ID" value="RUS53004.1"/>
    <property type="molecule type" value="Genomic_DNA"/>
</dbReference>
<evidence type="ECO:0000313" key="2">
    <source>
        <dbReference type="Proteomes" id="UP000288623"/>
    </source>
</evidence>
<comment type="caution">
    <text evidence="1">The sequence shown here is derived from an EMBL/GenBank/DDBJ whole genome shotgun (WGS) entry which is preliminary data.</text>
</comment>
<dbReference type="RefSeq" id="WP_029500244.1">
    <property type="nucleotide sequence ID" value="NZ_JTFC01000041.1"/>
</dbReference>
<dbReference type="AlphaFoldDB" id="A0A433RQV5"/>
<dbReference type="Proteomes" id="UP000288623">
    <property type="component" value="Unassembled WGS sequence"/>
</dbReference>
<gene>
    <name evidence="1" type="ORF">QI30_15710</name>
</gene>
<protein>
    <submittedName>
        <fullName evidence="1">Uncharacterized protein</fullName>
    </submittedName>
</protein>
<name>A0A433RQV5_9BACL</name>
<proteinExistence type="predicted"/>
<reference evidence="1 2" key="1">
    <citation type="submission" date="2014-11" db="EMBL/GenBank/DDBJ databases">
        <title>Genome sequence and analysis of novel Kurthia sp.</title>
        <authorList>
            <person name="Lawson J.N."/>
            <person name="Gonzalez J.E."/>
            <person name="Rinauldi L."/>
            <person name="Xuan Z."/>
            <person name="Firman A."/>
            <person name="Shaddox L."/>
            <person name="Trudeau A."/>
            <person name="Shah S."/>
            <person name="Reiman D."/>
        </authorList>
    </citation>
    <scope>NUCLEOTIDE SEQUENCE [LARGE SCALE GENOMIC DNA]</scope>
    <source>
        <strain evidence="1 2">3B1D</strain>
    </source>
</reference>
<dbReference type="OrthoDB" id="2454496at2"/>
<keyword evidence="2" id="KW-1185">Reference proteome</keyword>
<evidence type="ECO:0000313" key="1">
    <source>
        <dbReference type="EMBL" id="RUS53004.1"/>
    </source>
</evidence>
<sequence>MPYDGFVLDFSETIHVLSAFHRDLDDLPISPEEKFRLLKELDRNPYEPNGALLQTTAQYDFLEQALRAAQHKNNR</sequence>
<organism evidence="1 2">
    <name type="scientific">Candidatus Kurthia intestinigallinarum</name>
    <dbReference type="NCBI Taxonomy" id="1562256"/>
    <lineage>
        <taxon>Bacteria</taxon>
        <taxon>Bacillati</taxon>
        <taxon>Bacillota</taxon>
        <taxon>Bacilli</taxon>
        <taxon>Bacillales</taxon>
        <taxon>Caryophanaceae</taxon>
        <taxon>Kurthia</taxon>
    </lineage>
</organism>
<accession>A0A433RQV5</accession>